<dbReference type="Pfam" id="PF05048">
    <property type="entry name" value="NosD"/>
    <property type="match status" value="1"/>
</dbReference>
<gene>
    <name evidence="2" type="ORF">DEH80_11800</name>
</gene>
<evidence type="ECO:0000313" key="3">
    <source>
        <dbReference type="Proteomes" id="UP000251800"/>
    </source>
</evidence>
<dbReference type="SMART" id="SM00710">
    <property type="entry name" value="PbH1"/>
    <property type="match status" value="7"/>
</dbReference>
<accession>A0A363UJ69</accession>
<dbReference type="OrthoDB" id="6189730at2"/>
<dbReference type="InterPro" id="IPR006626">
    <property type="entry name" value="PbH1"/>
</dbReference>
<reference evidence="2 3" key="1">
    <citation type="submission" date="2018-05" db="EMBL/GenBank/DDBJ databases">
        <title>Abyssibacter profundi OUC007T gen. nov., sp. nov, a marine bacterium isolated from seawater of the Mariana Trench.</title>
        <authorList>
            <person name="Zhou S."/>
        </authorList>
    </citation>
    <scope>NUCLEOTIDE SEQUENCE [LARGE SCALE GENOMIC DNA]</scope>
    <source>
        <strain evidence="2 3">OUC007</strain>
    </source>
</reference>
<dbReference type="Proteomes" id="UP000251800">
    <property type="component" value="Unassembled WGS sequence"/>
</dbReference>
<dbReference type="AlphaFoldDB" id="A0A363UJ69"/>
<dbReference type="EMBL" id="QEQK01000010">
    <property type="protein sequence ID" value="PWN55472.1"/>
    <property type="molecule type" value="Genomic_DNA"/>
</dbReference>
<dbReference type="InterPro" id="IPR007742">
    <property type="entry name" value="NosD_dom"/>
</dbReference>
<sequence length="504" mass="55674">MLTRTLLSLLGLVLMLAPVKLLAADYIVRSEDPQVLYRAKPELPSLQPYTRQAVLNKIGSRTPGSISTVRMVHLDPMNEFVGGDGRLAVWAARQRRNPHAIVLRSGYVTPQDIAAALGPEAIEETSPGVFVVRLPILVSRDATFHIDGQVKALRLSEDAGAFLVNDGRLFMTDTAVLGWRESAGTPARYRYEKGFRPFILSWGGTELYAANTRFESLGYDESKSYGFSISQYTPAQDKILQRSHPTGWIIDSEFEDMWFGFYCYEADDVVIARNTYTNSIVYGIDPHDRSNRLIIAENHVSGTRKKHGIIISREVNNSWLFSNVSTGNALSGMVLDRQSSGNVVADNEFIDNGSDGLTLYESPDNIIWGNKSVSNGSHGYRVRNSTNIKLYDNIAINNAYTGINGHAKVLPPGSRDLELDPYDDEFSMVIVGGRLVHNGGGPVAIEQPLSIEMAGVEMLAPTSETGFALDGVLGEYLHEVFDVMVRQKKAVVIELDNVRRKVEG</sequence>
<dbReference type="SUPFAM" id="SSF51126">
    <property type="entry name" value="Pectin lyase-like"/>
    <property type="match status" value="1"/>
</dbReference>
<comment type="caution">
    <text evidence="2">The sequence shown here is derived from an EMBL/GenBank/DDBJ whole genome shotgun (WGS) entry which is preliminary data.</text>
</comment>
<dbReference type="InterPro" id="IPR012334">
    <property type="entry name" value="Pectin_lyas_fold"/>
</dbReference>
<feature type="domain" description="Carbohydrate-binding/sugar hydrolysis" evidence="1">
    <location>
        <begin position="223"/>
        <end position="383"/>
    </location>
</feature>
<dbReference type="InterPro" id="IPR011050">
    <property type="entry name" value="Pectin_lyase_fold/virulence"/>
</dbReference>
<keyword evidence="3" id="KW-1185">Reference proteome</keyword>
<name>A0A363UJ69_9GAMM</name>
<organism evidence="2 3">
    <name type="scientific">Abyssibacter profundi</name>
    <dbReference type="NCBI Taxonomy" id="2182787"/>
    <lineage>
        <taxon>Bacteria</taxon>
        <taxon>Pseudomonadati</taxon>
        <taxon>Pseudomonadota</taxon>
        <taxon>Gammaproteobacteria</taxon>
        <taxon>Chromatiales</taxon>
        <taxon>Oceanococcaceae</taxon>
        <taxon>Abyssibacter</taxon>
    </lineage>
</organism>
<dbReference type="Gene3D" id="2.160.20.10">
    <property type="entry name" value="Single-stranded right-handed beta-helix, Pectin lyase-like"/>
    <property type="match status" value="1"/>
</dbReference>
<evidence type="ECO:0000259" key="1">
    <source>
        <dbReference type="SMART" id="SM00722"/>
    </source>
</evidence>
<evidence type="ECO:0000313" key="2">
    <source>
        <dbReference type="EMBL" id="PWN55472.1"/>
    </source>
</evidence>
<protein>
    <submittedName>
        <fullName evidence="2">Poly(Beta-D-mannuronate) C5 epimerase</fullName>
    </submittedName>
</protein>
<dbReference type="InterPro" id="IPR006633">
    <property type="entry name" value="Carb-bd_sugar_hydrolysis-dom"/>
</dbReference>
<dbReference type="RefSeq" id="WP_109720815.1">
    <property type="nucleotide sequence ID" value="NZ_QEQK01000010.1"/>
</dbReference>
<proteinExistence type="predicted"/>
<dbReference type="SMART" id="SM00722">
    <property type="entry name" value="CASH"/>
    <property type="match status" value="1"/>
</dbReference>